<evidence type="ECO:0000259" key="1">
    <source>
        <dbReference type="Pfam" id="PF18765"/>
    </source>
</evidence>
<dbReference type="CDD" id="cd05403">
    <property type="entry name" value="NT_KNTase_like"/>
    <property type="match status" value="1"/>
</dbReference>
<organism evidence="2 3">
    <name type="scientific">Methanospirillum hungatei</name>
    <dbReference type="NCBI Taxonomy" id="2203"/>
    <lineage>
        <taxon>Archaea</taxon>
        <taxon>Methanobacteriati</taxon>
        <taxon>Methanobacteriota</taxon>
        <taxon>Stenosarchaea group</taxon>
        <taxon>Methanomicrobia</taxon>
        <taxon>Methanomicrobiales</taxon>
        <taxon>Methanospirillaceae</taxon>
        <taxon>Methanospirillum</taxon>
    </lineage>
</organism>
<dbReference type="OrthoDB" id="61846at2157"/>
<protein>
    <submittedName>
        <fullName evidence="2">Nucleotidyltransferase domain-containing protein</fullName>
    </submittedName>
</protein>
<dbReference type="EMBL" id="CP077107">
    <property type="protein sequence ID" value="QXO93506.1"/>
    <property type="molecule type" value="Genomic_DNA"/>
</dbReference>
<dbReference type="InterPro" id="IPR041633">
    <property type="entry name" value="Polbeta"/>
</dbReference>
<sequence>MQQSVVQEISLDSVRIFWLNYPLIIERLIRVSERFQNYPNILEVWLFGSFAHFKAVPGSDIDLLLVIRESEKRLMDRIEEFQDLFSDIGISVDIFPYTINESDTNFVQNAKKTGVCIYNIADTKTSDAALFSLHQSAKNKRKRIV</sequence>
<accession>A0A8F5VK54</accession>
<dbReference type="Proteomes" id="UP000694228">
    <property type="component" value="Chromosome"/>
</dbReference>
<evidence type="ECO:0000313" key="3">
    <source>
        <dbReference type="Proteomes" id="UP000694228"/>
    </source>
</evidence>
<evidence type="ECO:0000313" key="2">
    <source>
        <dbReference type="EMBL" id="QXO93506.1"/>
    </source>
</evidence>
<gene>
    <name evidence="2" type="ORF">KSK55_08920</name>
</gene>
<proteinExistence type="predicted"/>
<dbReference type="Pfam" id="PF18765">
    <property type="entry name" value="Polbeta"/>
    <property type="match status" value="1"/>
</dbReference>
<feature type="domain" description="Polymerase beta nucleotidyltransferase" evidence="1">
    <location>
        <begin position="32"/>
        <end position="119"/>
    </location>
</feature>
<dbReference type="PANTHER" id="PTHR43449">
    <property type="entry name" value="NUCLEOTIDYLTRANSFERASE"/>
    <property type="match status" value="1"/>
</dbReference>
<dbReference type="AlphaFoldDB" id="A0A8F5VK54"/>
<reference evidence="2 3" key="1">
    <citation type="submission" date="2021-06" db="EMBL/GenBank/DDBJ databases">
        <title>Complete genome sequence of the secondary alcohol utilizing methanogen Methanospirillum hungatei strain GP1.</title>
        <authorList>
            <person name="Day L.A."/>
            <person name="Costa K.C."/>
        </authorList>
    </citation>
    <scope>NUCLEOTIDE SEQUENCE [LARGE SCALE GENOMIC DNA]</scope>
    <source>
        <strain evidence="2 3">GP1</strain>
    </source>
</reference>
<name>A0A8F5VK54_METHU</name>
<dbReference type="GO" id="GO:0016740">
    <property type="term" value="F:transferase activity"/>
    <property type="evidence" value="ECO:0007669"/>
    <property type="project" value="UniProtKB-KW"/>
</dbReference>
<dbReference type="PANTHER" id="PTHR43449:SF1">
    <property type="entry name" value="POLYMERASE BETA NUCLEOTIDYLTRANSFERASE DOMAIN-CONTAINING PROTEIN"/>
    <property type="match status" value="1"/>
</dbReference>